<protein>
    <submittedName>
        <fullName evidence="1">Uncharacterized protein</fullName>
    </submittedName>
</protein>
<evidence type="ECO:0000313" key="2">
    <source>
        <dbReference type="Proteomes" id="UP000282195"/>
    </source>
</evidence>
<dbReference type="AlphaFoldDB" id="A0A387G4Y8"/>
<reference evidence="1 2" key="1">
    <citation type="submission" date="2018-10" db="EMBL/GenBank/DDBJ databases">
        <title>Rhizobium etli, R. leguminosarum and a new Rhizobium genospecies from Phaseolus dumosus.</title>
        <authorList>
            <person name="Ramirez-Puebla S.T."/>
            <person name="Rogel-Hernandez M.A."/>
            <person name="Guerrero G."/>
            <person name="Ormeno-Orrillo E."/>
            <person name="Martinez-Romero J.C."/>
            <person name="Negrete-Yankelevich S."/>
            <person name="Martinez-Romero E."/>
        </authorList>
    </citation>
    <scope>NUCLEOTIDE SEQUENCE [LARGE SCALE GENOMIC DNA]</scope>
    <source>
        <strain evidence="1 2">CCGE525</strain>
        <plasmid evidence="2">prccge525a</plasmid>
    </source>
</reference>
<geneLocation type="plasmid" evidence="2">
    <name>prccge525a</name>
</geneLocation>
<evidence type="ECO:0000313" key="1">
    <source>
        <dbReference type="EMBL" id="AYG64405.1"/>
    </source>
</evidence>
<dbReference type="Proteomes" id="UP000282195">
    <property type="component" value="Plasmid pRCCGE525a"/>
</dbReference>
<name>A0A387G4Y8_9HYPH</name>
<proteinExistence type="predicted"/>
<dbReference type="EMBL" id="CP032697">
    <property type="protein sequence ID" value="AYG64405.1"/>
    <property type="molecule type" value="Genomic_DNA"/>
</dbReference>
<sequence length="186" mass="20828">MRFRKRIGCRPEKRQQCHGEKHGGVEANYVGRLRNFDNRGLAGICQKSISSTLRLFKRQPLLRMIEASPILSTASRRTAYVAYLPAGSRSSSTKAARGARKMFGTAAPSSEKMFVGPDLDRPTTRQAQACDDCTATRFTTIIDADQISHGARLFGRVFEVENRHLLPTHSDSMFVRRTNHKACQSI</sequence>
<organism evidence="1 2">
    <name type="scientific">Rhizobium jaguaris</name>
    <dbReference type="NCBI Taxonomy" id="1312183"/>
    <lineage>
        <taxon>Bacteria</taxon>
        <taxon>Pseudomonadati</taxon>
        <taxon>Pseudomonadota</taxon>
        <taxon>Alphaproteobacteria</taxon>
        <taxon>Hyphomicrobiales</taxon>
        <taxon>Rhizobiaceae</taxon>
        <taxon>Rhizobium/Agrobacterium group</taxon>
        <taxon>Rhizobium</taxon>
    </lineage>
</organism>
<dbReference type="KEGG" id="rjg:CCGE525_37320"/>
<gene>
    <name evidence="1" type="ORF">CCGE525_37320</name>
</gene>
<keyword evidence="1" id="KW-0614">Plasmid</keyword>
<accession>A0A387G4Y8</accession>
<keyword evidence="2" id="KW-1185">Reference proteome</keyword>